<feature type="compositionally biased region" description="Basic and acidic residues" evidence="1">
    <location>
        <begin position="121"/>
        <end position="137"/>
    </location>
</feature>
<dbReference type="GeneID" id="115964113"/>
<dbReference type="EnsemblPlants" id="QL10p064604:mrna">
    <property type="protein sequence ID" value="QL10p064604:mrna:CDS:1"/>
    <property type="gene ID" value="QL10p064604"/>
</dbReference>
<feature type="compositionally biased region" description="Low complexity" evidence="1">
    <location>
        <begin position="158"/>
        <end position="170"/>
    </location>
</feature>
<feature type="region of interest" description="Disordered" evidence="1">
    <location>
        <begin position="79"/>
        <end position="170"/>
    </location>
</feature>
<dbReference type="Proteomes" id="UP000594261">
    <property type="component" value="Chromosome 10"/>
</dbReference>
<feature type="compositionally biased region" description="Basic residues" evidence="1">
    <location>
        <begin position="27"/>
        <end position="36"/>
    </location>
</feature>
<dbReference type="AlphaFoldDB" id="A0A7N2MUR9"/>
<evidence type="ECO:0000313" key="2">
    <source>
        <dbReference type="EnsemblPlants" id="QL10p064604:mrna:CDS:1"/>
    </source>
</evidence>
<gene>
    <name evidence="2" type="primary">LOC115964113</name>
</gene>
<dbReference type="OMA" id="IVECVGH"/>
<dbReference type="Gramene" id="QL10p064604:mrna">
    <property type="protein sequence ID" value="QL10p064604:mrna:CDS:1"/>
    <property type="gene ID" value="QL10p064604"/>
</dbReference>
<feature type="compositionally biased region" description="Basic and acidic residues" evidence="1">
    <location>
        <begin position="447"/>
        <end position="458"/>
    </location>
</feature>
<dbReference type="KEGG" id="qlo:115964113"/>
<dbReference type="PANTHER" id="PTHR36022">
    <property type="entry name" value="GPI-ANCHORED ADHESIN-LIKE PROTEIN"/>
    <property type="match status" value="1"/>
</dbReference>
<name>A0A7N2MUR9_QUELO</name>
<dbReference type="PANTHER" id="PTHR36022:SF1">
    <property type="entry name" value="GPI-ANCHORED ADHESIN-LIKE PROTEIN"/>
    <property type="match status" value="1"/>
</dbReference>
<feature type="compositionally biased region" description="Polar residues" evidence="1">
    <location>
        <begin position="463"/>
        <end position="485"/>
    </location>
</feature>
<evidence type="ECO:0000256" key="1">
    <source>
        <dbReference type="SAM" id="MobiDB-lite"/>
    </source>
</evidence>
<dbReference type="EMBL" id="LRBV02000010">
    <property type="status" value="NOT_ANNOTATED_CDS"/>
    <property type="molecule type" value="Genomic_DNA"/>
</dbReference>
<organism evidence="2 3">
    <name type="scientific">Quercus lobata</name>
    <name type="common">Valley oak</name>
    <dbReference type="NCBI Taxonomy" id="97700"/>
    <lineage>
        <taxon>Eukaryota</taxon>
        <taxon>Viridiplantae</taxon>
        <taxon>Streptophyta</taxon>
        <taxon>Embryophyta</taxon>
        <taxon>Tracheophyta</taxon>
        <taxon>Spermatophyta</taxon>
        <taxon>Magnoliopsida</taxon>
        <taxon>eudicotyledons</taxon>
        <taxon>Gunneridae</taxon>
        <taxon>Pentapetalae</taxon>
        <taxon>rosids</taxon>
        <taxon>fabids</taxon>
        <taxon>Fagales</taxon>
        <taxon>Fagaceae</taxon>
        <taxon>Quercus</taxon>
    </lineage>
</organism>
<protein>
    <submittedName>
        <fullName evidence="2">Uncharacterized protein</fullName>
    </submittedName>
</protein>
<sequence>MNRTFSSKIPKKPSPAPPKVDGSTDKTKKKKKKKQSPTRNPLQDFNAISSITSSSHSSEASSVSIEAPRGCLRFFLSHHSSSSTSNSTSNSKTPFDRYKTVSKTPKSAPNVMVSKLSKSKPSRESKLSKSNIEENPDRPISQKAQKIKKNPPCLYQWQSGKKTSSKTGQKLKLSSVLNNSDNSVNKLSSGSEVEGLVRVVSHVGEATELKPWGAADATCTPLSKIASGSGFDSEVGKVVEENSNRSNSKTPPVLPSVSPEIQCGSSVVSTTITPSCYAAGPMVSGVTDKRKCRPRGILAIGENDDFGKVKPFDSFDDDNDEENVLGVGDESLMIPEPAEASVHWLLSPCNEEDEDQKENSENMSCGAERPAGSAILQSPSPLSGDGFSSDISNNCNTTSTTTSSWRRSTHLISPKGLPEFEGFMEPLCDQEAIMSSHCVTPSREAVPLKEGGKNHNDIEGENSPFSKGSFSGNVMQTPQSDSSSGRPVGLSWLNEDSYKKQHFEAELNSVADILQMTRLSPKRHLLTEDTVDSSFQFDCLTNSSNSIDLTQFQKILDDRASWLSNSTFDSVSQSQMRISWREGLASRIYEMDEFDCCRCLSDEEEDASGCNGDQLKSHCSPEANKDVASNQIFTGTSMCTEFVDNELGTDENGKEQFPSQLQCSCAESISTDGGGLVASKDSDWSLCYKNHLFEV</sequence>
<evidence type="ECO:0000313" key="3">
    <source>
        <dbReference type="Proteomes" id="UP000594261"/>
    </source>
</evidence>
<reference evidence="2 3" key="1">
    <citation type="journal article" date="2016" name="G3 (Bethesda)">
        <title>First Draft Assembly and Annotation of the Genome of a California Endemic Oak Quercus lobata Nee (Fagaceae).</title>
        <authorList>
            <person name="Sork V.L."/>
            <person name="Fitz-Gibbon S.T."/>
            <person name="Puiu D."/>
            <person name="Crepeau M."/>
            <person name="Gugger P.F."/>
            <person name="Sherman R."/>
            <person name="Stevens K."/>
            <person name="Langley C.H."/>
            <person name="Pellegrini M."/>
            <person name="Salzberg S.L."/>
        </authorList>
    </citation>
    <scope>NUCLEOTIDE SEQUENCE [LARGE SCALE GENOMIC DNA]</scope>
    <source>
        <strain evidence="2 3">cv. SW786</strain>
    </source>
</reference>
<feature type="compositionally biased region" description="Low complexity" evidence="1">
    <location>
        <begin position="79"/>
        <end position="91"/>
    </location>
</feature>
<reference evidence="2" key="2">
    <citation type="submission" date="2021-01" db="UniProtKB">
        <authorList>
            <consortium name="EnsemblPlants"/>
        </authorList>
    </citation>
    <scope>IDENTIFICATION</scope>
</reference>
<dbReference type="OrthoDB" id="1921902at2759"/>
<dbReference type="RefSeq" id="XP_030939300.1">
    <property type="nucleotide sequence ID" value="XM_031083440.1"/>
</dbReference>
<proteinExistence type="predicted"/>
<feature type="region of interest" description="Disordered" evidence="1">
    <location>
        <begin position="447"/>
        <end position="487"/>
    </location>
</feature>
<feature type="region of interest" description="Disordered" evidence="1">
    <location>
        <begin position="1"/>
        <end position="63"/>
    </location>
</feature>
<feature type="compositionally biased region" description="Low complexity" evidence="1">
    <location>
        <begin position="47"/>
        <end position="63"/>
    </location>
</feature>
<dbReference type="InParanoid" id="A0A7N2MUR9"/>
<dbReference type="FunCoup" id="A0A7N2MUR9">
    <property type="interactions" value="878"/>
</dbReference>
<keyword evidence="3" id="KW-1185">Reference proteome</keyword>
<accession>A0A7N2MUR9</accession>